<dbReference type="Proteomes" id="UP000464262">
    <property type="component" value="Chromosome 2"/>
</dbReference>
<dbReference type="Gene3D" id="1.25.40.10">
    <property type="entry name" value="Tetratricopeptide repeat domain"/>
    <property type="match status" value="1"/>
</dbReference>
<evidence type="ECO:0000313" key="5">
    <source>
        <dbReference type="Proteomes" id="UP000464262"/>
    </source>
</evidence>
<dbReference type="InterPro" id="IPR050595">
    <property type="entry name" value="Bact_response_regulator"/>
</dbReference>
<reference evidence="4 5" key="1">
    <citation type="submission" date="2020-01" db="EMBL/GenBank/DDBJ databases">
        <title>Whole genome and functional gene identification of agarase of Vibrio HN897.</title>
        <authorList>
            <person name="Liu Y."/>
            <person name="Zhao Z."/>
        </authorList>
    </citation>
    <scope>NUCLEOTIDE SEQUENCE [LARGE SCALE GENOMIC DNA]</scope>
    <source>
        <strain evidence="4 5">HN897</strain>
    </source>
</reference>
<evidence type="ECO:0000256" key="2">
    <source>
        <dbReference type="PROSITE-ProRule" id="PRU00169"/>
    </source>
</evidence>
<dbReference type="GO" id="GO:0000160">
    <property type="term" value="P:phosphorelay signal transduction system"/>
    <property type="evidence" value="ECO:0007669"/>
    <property type="project" value="InterPro"/>
</dbReference>
<dbReference type="PANTHER" id="PTHR44591">
    <property type="entry name" value="STRESS RESPONSE REGULATOR PROTEIN 1"/>
    <property type="match status" value="1"/>
</dbReference>
<dbReference type="KEGG" id="vas:GT360_20975"/>
<feature type="modified residue" description="4-aspartylphosphate" evidence="2">
    <location>
        <position position="64"/>
    </location>
</feature>
<dbReference type="PANTHER" id="PTHR44591:SF3">
    <property type="entry name" value="RESPONSE REGULATORY DOMAIN-CONTAINING PROTEIN"/>
    <property type="match status" value="1"/>
</dbReference>
<dbReference type="InterPro" id="IPR001789">
    <property type="entry name" value="Sig_transdc_resp-reg_receiver"/>
</dbReference>
<feature type="domain" description="Response regulatory" evidence="3">
    <location>
        <begin position="14"/>
        <end position="133"/>
    </location>
</feature>
<sequence>MKNNNKNQSLESLSVLVVDDCSTTLLLFKQQLKQIGVAKVNVVTNYQDALQSVGAHRYDVIILDYHLDRTVTGSQLASLFYRRKLISRSTGLLLVSGDTSQEAVLTGLSGHVPHFMKKPFQASDLAKRLVQVYLDQSALRKLEDKLSLIESFDERGLVHIVTKAPTAILAESYVLQTLVRQKRWDCLKQWLSHSPTPVHVQKLIAQAHLQAQQGDKDRALHAVEDYIRDNPLAIHAMDLATQFYIEADNNHEAFHYAHLAFRKTPSISARAITAARLATELHKWDKLLEIGRAYASSLSVADVTWISSMLVYGKCLQRALTKILAASKRDGFVLSIQEIFDITYQRLSSSQCRSMDLYKQLFLIGVRKEQQRHREAKLILIKTVLPYIDDVATIPTCLLIESFFHLHFYQEAWFAEKVADEIAKRNMFDEETEELLGEYHRYRGLETEPTPQENRLSSIVIS</sequence>
<evidence type="ECO:0000259" key="3">
    <source>
        <dbReference type="PROSITE" id="PS50110"/>
    </source>
</evidence>
<organism evidence="4 5">
    <name type="scientific">Vibrio astriarenae</name>
    <dbReference type="NCBI Taxonomy" id="1481923"/>
    <lineage>
        <taxon>Bacteria</taxon>
        <taxon>Pseudomonadati</taxon>
        <taxon>Pseudomonadota</taxon>
        <taxon>Gammaproteobacteria</taxon>
        <taxon>Vibrionales</taxon>
        <taxon>Vibrionaceae</taxon>
        <taxon>Vibrio</taxon>
    </lineage>
</organism>
<dbReference type="AlphaFoldDB" id="A0A7Z2YG00"/>
<protein>
    <submittedName>
        <fullName evidence="4">Response regulator</fullName>
    </submittedName>
</protein>
<dbReference type="RefSeq" id="WP_164650865.1">
    <property type="nucleotide sequence ID" value="NZ_CP047476.1"/>
</dbReference>
<accession>A0A7Z2YG00</accession>
<dbReference type="InterPro" id="IPR011990">
    <property type="entry name" value="TPR-like_helical_dom_sf"/>
</dbReference>
<keyword evidence="1 2" id="KW-0597">Phosphoprotein</keyword>
<dbReference type="SUPFAM" id="SSF48452">
    <property type="entry name" value="TPR-like"/>
    <property type="match status" value="1"/>
</dbReference>
<name>A0A7Z2YG00_9VIBR</name>
<dbReference type="InterPro" id="IPR011006">
    <property type="entry name" value="CheY-like_superfamily"/>
</dbReference>
<dbReference type="EMBL" id="CP047476">
    <property type="protein sequence ID" value="QIA65971.1"/>
    <property type="molecule type" value="Genomic_DNA"/>
</dbReference>
<proteinExistence type="predicted"/>
<dbReference type="PROSITE" id="PS50110">
    <property type="entry name" value="RESPONSE_REGULATORY"/>
    <property type="match status" value="1"/>
</dbReference>
<dbReference type="Pfam" id="PF00072">
    <property type="entry name" value="Response_reg"/>
    <property type="match status" value="1"/>
</dbReference>
<dbReference type="Gene3D" id="3.40.50.2300">
    <property type="match status" value="1"/>
</dbReference>
<keyword evidence="5" id="KW-1185">Reference proteome</keyword>
<dbReference type="SUPFAM" id="SSF52172">
    <property type="entry name" value="CheY-like"/>
    <property type="match status" value="1"/>
</dbReference>
<evidence type="ECO:0000313" key="4">
    <source>
        <dbReference type="EMBL" id="QIA65971.1"/>
    </source>
</evidence>
<gene>
    <name evidence="4" type="ORF">GT360_20975</name>
</gene>
<dbReference type="SMART" id="SM00448">
    <property type="entry name" value="REC"/>
    <property type="match status" value="1"/>
</dbReference>
<evidence type="ECO:0000256" key="1">
    <source>
        <dbReference type="ARBA" id="ARBA00022553"/>
    </source>
</evidence>